<sequence>MHTPPQTGTVTPTQTVCSPQRFSESPGASAAHSPEHPPLGAALDKAPAEPHFAHLNPSPEQPLNRLEPLDWMKLLYQGSAIPEVGSNFA</sequence>
<dbReference type="AlphaFoldDB" id="A0A7W8K1A2"/>
<proteinExistence type="predicted"/>
<dbReference type="EMBL" id="JACHFL010000021">
    <property type="protein sequence ID" value="MBB5365748.1"/>
    <property type="molecule type" value="Genomic_DNA"/>
</dbReference>
<organism evidence="2 3">
    <name type="scientific">Deinococcus humi</name>
    <dbReference type="NCBI Taxonomy" id="662880"/>
    <lineage>
        <taxon>Bacteria</taxon>
        <taxon>Thermotogati</taxon>
        <taxon>Deinococcota</taxon>
        <taxon>Deinococci</taxon>
        <taxon>Deinococcales</taxon>
        <taxon>Deinococcaceae</taxon>
        <taxon>Deinococcus</taxon>
    </lineage>
</organism>
<comment type="caution">
    <text evidence="2">The sequence shown here is derived from an EMBL/GenBank/DDBJ whole genome shotgun (WGS) entry which is preliminary data.</text>
</comment>
<evidence type="ECO:0000313" key="3">
    <source>
        <dbReference type="Proteomes" id="UP000552709"/>
    </source>
</evidence>
<feature type="compositionally biased region" description="Low complexity" evidence="1">
    <location>
        <begin position="1"/>
        <end position="16"/>
    </location>
</feature>
<dbReference type="RefSeq" id="WP_184137501.1">
    <property type="nucleotide sequence ID" value="NZ_JACHFL010000021.1"/>
</dbReference>
<name>A0A7W8K1A2_9DEIO</name>
<feature type="region of interest" description="Disordered" evidence="1">
    <location>
        <begin position="1"/>
        <end position="63"/>
    </location>
</feature>
<reference evidence="2 3" key="1">
    <citation type="submission" date="2020-08" db="EMBL/GenBank/DDBJ databases">
        <title>Genomic Encyclopedia of Type Strains, Phase IV (KMG-IV): sequencing the most valuable type-strain genomes for metagenomic binning, comparative biology and taxonomic classification.</title>
        <authorList>
            <person name="Goeker M."/>
        </authorList>
    </citation>
    <scope>NUCLEOTIDE SEQUENCE [LARGE SCALE GENOMIC DNA]</scope>
    <source>
        <strain evidence="2 3">DSM 27939</strain>
    </source>
</reference>
<gene>
    <name evidence="2" type="ORF">HNQ08_004874</name>
</gene>
<keyword evidence="3" id="KW-1185">Reference proteome</keyword>
<evidence type="ECO:0000256" key="1">
    <source>
        <dbReference type="SAM" id="MobiDB-lite"/>
    </source>
</evidence>
<protein>
    <submittedName>
        <fullName evidence="2">Uncharacterized protein</fullName>
    </submittedName>
</protein>
<accession>A0A7W8K1A2</accession>
<evidence type="ECO:0000313" key="2">
    <source>
        <dbReference type="EMBL" id="MBB5365748.1"/>
    </source>
</evidence>
<dbReference type="Proteomes" id="UP000552709">
    <property type="component" value="Unassembled WGS sequence"/>
</dbReference>